<feature type="domain" description="IclR-ED" evidence="5">
    <location>
        <begin position="79"/>
        <end position="261"/>
    </location>
</feature>
<dbReference type="FunFam" id="1.10.10.10:FF:000056">
    <property type="entry name" value="IclR family transcriptional regulator"/>
    <property type="match status" value="1"/>
</dbReference>
<dbReference type="EMBL" id="SMUV01000074">
    <property type="protein sequence ID" value="TDK41135.1"/>
    <property type="molecule type" value="Genomic_DNA"/>
</dbReference>
<dbReference type="PROSITE" id="PS51077">
    <property type="entry name" value="HTH_ICLR"/>
    <property type="match status" value="1"/>
</dbReference>
<dbReference type="InterPro" id="IPR036390">
    <property type="entry name" value="WH_DNA-bd_sf"/>
</dbReference>
<evidence type="ECO:0000313" key="7">
    <source>
        <dbReference type="Proteomes" id="UP000295301"/>
    </source>
</evidence>
<dbReference type="SMART" id="SM00346">
    <property type="entry name" value="HTH_ICLR"/>
    <property type="match status" value="1"/>
</dbReference>
<dbReference type="SUPFAM" id="SSF55781">
    <property type="entry name" value="GAF domain-like"/>
    <property type="match status" value="1"/>
</dbReference>
<keyword evidence="7" id="KW-1185">Reference proteome</keyword>
<gene>
    <name evidence="6" type="ORF">E1832_20795</name>
</gene>
<dbReference type="Pfam" id="PF01614">
    <property type="entry name" value="IclR_C"/>
    <property type="match status" value="1"/>
</dbReference>
<accession>A0A4R5UQD9</accession>
<proteinExistence type="predicted"/>
<dbReference type="Gene3D" id="3.30.450.40">
    <property type="match status" value="1"/>
</dbReference>
<dbReference type="InterPro" id="IPR050707">
    <property type="entry name" value="HTH_MetabolicPath_Reg"/>
</dbReference>
<keyword evidence="3" id="KW-0804">Transcription</keyword>
<protein>
    <submittedName>
        <fullName evidence="6">IclR family transcriptional regulator</fullName>
    </submittedName>
</protein>
<evidence type="ECO:0000256" key="2">
    <source>
        <dbReference type="ARBA" id="ARBA00023125"/>
    </source>
</evidence>
<dbReference type="GO" id="GO:0003700">
    <property type="term" value="F:DNA-binding transcription factor activity"/>
    <property type="evidence" value="ECO:0007669"/>
    <property type="project" value="TreeGrafter"/>
</dbReference>
<dbReference type="InterPro" id="IPR036388">
    <property type="entry name" value="WH-like_DNA-bd_sf"/>
</dbReference>
<reference evidence="6 7" key="1">
    <citation type="submission" date="2019-03" db="EMBL/GenBank/DDBJ databases">
        <title>Ruegeria lutea sp. nov., a novel strain, isolated from marine sediment, the Masan Bay, South Korea.</title>
        <authorList>
            <person name="Kim J."/>
            <person name="Kim D.-Y."/>
            <person name="Lee S.-S."/>
        </authorList>
    </citation>
    <scope>NUCLEOTIDE SEQUENCE [LARGE SCALE GENOMIC DNA]</scope>
    <source>
        <strain evidence="6 7">318-1</strain>
    </source>
</reference>
<dbReference type="AlphaFoldDB" id="A0A4R5UQD9"/>
<dbReference type="PANTHER" id="PTHR30136:SF34">
    <property type="entry name" value="TRANSCRIPTIONAL REGULATOR"/>
    <property type="match status" value="1"/>
</dbReference>
<comment type="caution">
    <text evidence="6">The sequence shown here is derived from an EMBL/GenBank/DDBJ whole genome shotgun (WGS) entry which is preliminary data.</text>
</comment>
<evidence type="ECO:0000256" key="3">
    <source>
        <dbReference type="ARBA" id="ARBA00023163"/>
    </source>
</evidence>
<name>A0A4R5UQD9_9RHOB</name>
<dbReference type="InterPro" id="IPR029016">
    <property type="entry name" value="GAF-like_dom_sf"/>
</dbReference>
<evidence type="ECO:0000259" key="5">
    <source>
        <dbReference type="PROSITE" id="PS51078"/>
    </source>
</evidence>
<dbReference type="SUPFAM" id="SSF46785">
    <property type="entry name" value="Winged helix' DNA-binding domain"/>
    <property type="match status" value="1"/>
</dbReference>
<dbReference type="PROSITE" id="PS51078">
    <property type="entry name" value="ICLR_ED"/>
    <property type="match status" value="1"/>
</dbReference>
<evidence type="ECO:0000313" key="6">
    <source>
        <dbReference type="EMBL" id="TDK41135.1"/>
    </source>
</evidence>
<dbReference type="Proteomes" id="UP000295301">
    <property type="component" value="Unassembled WGS sequence"/>
</dbReference>
<dbReference type="GO" id="GO:0003677">
    <property type="term" value="F:DNA binding"/>
    <property type="evidence" value="ECO:0007669"/>
    <property type="project" value="UniProtKB-KW"/>
</dbReference>
<dbReference type="PANTHER" id="PTHR30136">
    <property type="entry name" value="HELIX-TURN-HELIX TRANSCRIPTIONAL REGULATOR, ICLR FAMILY"/>
    <property type="match status" value="1"/>
</dbReference>
<keyword evidence="2" id="KW-0238">DNA-binding</keyword>
<sequence length="261" mass="28433">MDKTSDEPLSEDRYIVPGLVRGLRVLGAFSPERKEMTLSDLARELGLSRSAAFRTVYTLAQMGYLLQDPRGKSYSLGPAVLRLGYGYMATRELVEIALPELERLRDETDWSTHLGVRDGDRVLYLLRVPSRMGMGSIVHVGSRLPAASTTMGRVLLADLDEETVIALYRDRGQAAAPGRALRDQGEVLAQWRRDRDSETVQQIGSFEAGIASVAAPVRDMSGRVIAAINATIASEGNGAVPPEIRAAVRQTGLRISRLLGG</sequence>
<dbReference type="OrthoDB" id="8357778at2"/>
<evidence type="ECO:0000259" key="4">
    <source>
        <dbReference type="PROSITE" id="PS51077"/>
    </source>
</evidence>
<dbReference type="GO" id="GO:0045892">
    <property type="term" value="P:negative regulation of DNA-templated transcription"/>
    <property type="evidence" value="ECO:0007669"/>
    <property type="project" value="TreeGrafter"/>
</dbReference>
<feature type="domain" description="HTH iclR-type" evidence="4">
    <location>
        <begin position="16"/>
        <end position="78"/>
    </location>
</feature>
<dbReference type="InterPro" id="IPR005471">
    <property type="entry name" value="Tscrpt_reg_IclR_N"/>
</dbReference>
<dbReference type="InterPro" id="IPR014757">
    <property type="entry name" value="Tscrpt_reg_IclR_C"/>
</dbReference>
<keyword evidence="1" id="KW-0805">Transcription regulation</keyword>
<dbReference type="RefSeq" id="WP_133361703.1">
    <property type="nucleotide sequence ID" value="NZ_SMUV01000074.1"/>
</dbReference>
<evidence type="ECO:0000256" key="1">
    <source>
        <dbReference type="ARBA" id="ARBA00023015"/>
    </source>
</evidence>
<dbReference type="Gene3D" id="1.10.10.10">
    <property type="entry name" value="Winged helix-like DNA-binding domain superfamily/Winged helix DNA-binding domain"/>
    <property type="match status" value="1"/>
</dbReference>
<organism evidence="6 7">
    <name type="scientific">Antarcticimicrobium luteum</name>
    <dbReference type="NCBI Taxonomy" id="2547397"/>
    <lineage>
        <taxon>Bacteria</taxon>
        <taxon>Pseudomonadati</taxon>
        <taxon>Pseudomonadota</taxon>
        <taxon>Alphaproteobacteria</taxon>
        <taxon>Rhodobacterales</taxon>
        <taxon>Paracoccaceae</taxon>
        <taxon>Antarcticimicrobium</taxon>
    </lineage>
</organism>
<dbReference type="Pfam" id="PF09339">
    <property type="entry name" value="HTH_IclR"/>
    <property type="match status" value="1"/>
</dbReference>